<evidence type="ECO:0000313" key="2">
    <source>
        <dbReference type="Proteomes" id="UP000006643"/>
    </source>
</evidence>
<organism evidence="1 2">
    <name type="scientific">Phytophthora infestans (strain T30-4)</name>
    <name type="common">Potato late blight agent</name>
    <dbReference type="NCBI Taxonomy" id="403677"/>
    <lineage>
        <taxon>Eukaryota</taxon>
        <taxon>Sar</taxon>
        <taxon>Stramenopiles</taxon>
        <taxon>Oomycota</taxon>
        <taxon>Peronosporomycetes</taxon>
        <taxon>Peronosporales</taxon>
        <taxon>Peronosporaceae</taxon>
        <taxon>Phytophthora</taxon>
    </lineage>
</organism>
<dbReference type="Proteomes" id="UP000006643">
    <property type="component" value="Unassembled WGS sequence"/>
</dbReference>
<reference evidence="2" key="1">
    <citation type="journal article" date="2009" name="Nature">
        <title>Genome sequence and analysis of the Irish potato famine pathogen Phytophthora infestans.</title>
        <authorList>
            <consortium name="The Broad Institute Genome Sequencing Platform"/>
            <person name="Haas B.J."/>
            <person name="Kamoun S."/>
            <person name="Zody M.C."/>
            <person name="Jiang R.H."/>
            <person name="Handsaker R.E."/>
            <person name="Cano L.M."/>
            <person name="Grabherr M."/>
            <person name="Kodira C.D."/>
            <person name="Raffaele S."/>
            <person name="Torto-Alalibo T."/>
            <person name="Bozkurt T.O."/>
            <person name="Ah-Fong A.M."/>
            <person name="Alvarado L."/>
            <person name="Anderson V.L."/>
            <person name="Armstrong M.R."/>
            <person name="Avrova A."/>
            <person name="Baxter L."/>
            <person name="Beynon J."/>
            <person name="Boevink P.C."/>
            <person name="Bollmann S.R."/>
            <person name="Bos J.I."/>
            <person name="Bulone V."/>
            <person name="Cai G."/>
            <person name="Cakir C."/>
            <person name="Carrington J.C."/>
            <person name="Chawner M."/>
            <person name="Conti L."/>
            <person name="Costanzo S."/>
            <person name="Ewan R."/>
            <person name="Fahlgren N."/>
            <person name="Fischbach M.A."/>
            <person name="Fugelstad J."/>
            <person name="Gilroy E.M."/>
            <person name="Gnerre S."/>
            <person name="Green P.J."/>
            <person name="Grenville-Briggs L.J."/>
            <person name="Griffith J."/>
            <person name="Grunwald N.J."/>
            <person name="Horn K."/>
            <person name="Horner N.R."/>
            <person name="Hu C.H."/>
            <person name="Huitema E."/>
            <person name="Jeong D.H."/>
            <person name="Jones A.M."/>
            <person name="Jones J.D."/>
            <person name="Jones R.W."/>
            <person name="Karlsson E.K."/>
            <person name="Kunjeti S.G."/>
            <person name="Lamour K."/>
            <person name="Liu Z."/>
            <person name="Ma L."/>
            <person name="Maclean D."/>
            <person name="Chibucos M.C."/>
            <person name="McDonald H."/>
            <person name="McWalters J."/>
            <person name="Meijer H.J."/>
            <person name="Morgan W."/>
            <person name="Morris P.F."/>
            <person name="Munro C.A."/>
            <person name="O'Neill K."/>
            <person name="Ospina-Giraldo M."/>
            <person name="Pinzon A."/>
            <person name="Pritchard L."/>
            <person name="Ramsahoye B."/>
            <person name="Ren Q."/>
            <person name="Restrepo S."/>
            <person name="Roy S."/>
            <person name="Sadanandom A."/>
            <person name="Savidor A."/>
            <person name="Schornack S."/>
            <person name="Schwartz D.C."/>
            <person name="Schumann U.D."/>
            <person name="Schwessinger B."/>
            <person name="Seyer L."/>
            <person name="Sharpe T."/>
            <person name="Silvar C."/>
            <person name="Song J."/>
            <person name="Studholme D.J."/>
            <person name="Sykes S."/>
            <person name="Thines M."/>
            <person name="van de Vondervoort P.J."/>
            <person name="Phuntumart V."/>
            <person name="Wawra S."/>
            <person name="Weide R."/>
            <person name="Win J."/>
            <person name="Young C."/>
            <person name="Zhou S."/>
            <person name="Fry W."/>
            <person name="Meyers B.C."/>
            <person name="van West P."/>
            <person name="Ristaino J."/>
            <person name="Govers F."/>
            <person name="Birch P.R."/>
            <person name="Whisson S.C."/>
            <person name="Judelson H.S."/>
            <person name="Nusbaum C."/>
        </authorList>
    </citation>
    <scope>NUCLEOTIDE SEQUENCE [LARGE SCALE GENOMIC DNA]</scope>
    <source>
        <strain evidence="2">T30-4</strain>
    </source>
</reference>
<evidence type="ECO:0000313" key="1">
    <source>
        <dbReference type="EMBL" id="EEY58630.1"/>
    </source>
</evidence>
<dbReference type="RefSeq" id="XP_002901574.1">
    <property type="nucleotide sequence ID" value="XM_002901528.1"/>
</dbReference>
<gene>
    <name evidence="1" type="ORF">PITG_10740</name>
</gene>
<keyword evidence="2" id="KW-1185">Reference proteome</keyword>
<protein>
    <submittedName>
        <fullName evidence="1">Uncharacterized protein</fullName>
    </submittedName>
</protein>
<name>D0NGZ1_PHYIT</name>
<dbReference type="KEGG" id="pif:PITG_10740"/>
<dbReference type="VEuPathDB" id="FungiDB:PITG_10740"/>
<dbReference type="InParanoid" id="D0NGZ1"/>
<dbReference type="EMBL" id="DS028137">
    <property type="protein sequence ID" value="EEY58630.1"/>
    <property type="molecule type" value="Genomic_DNA"/>
</dbReference>
<dbReference type="HOGENOM" id="CLU_2890629_0_0_1"/>
<accession>D0NGZ1</accession>
<dbReference type="GeneID" id="9470226"/>
<proteinExistence type="predicted"/>
<dbReference type="AlphaFoldDB" id="D0NGZ1"/>
<sequence>MKDRFAFTIHSSQPDRCDGYSAPQNLSAHMQEVDQAIWIRLLVHFAAAAPEVLRHSLIILISA</sequence>